<dbReference type="OrthoDB" id="5855924at2759"/>
<dbReference type="SMART" id="SM00848">
    <property type="entry name" value="Inhibitor_I29"/>
    <property type="match status" value="1"/>
</dbReference>
<comment type="caution">
    <text evidence="2">The sequence shown here is derived from an EMBL/GenBank/DDBJ whole genome shotgun (WGS) entry which is preliminary data.</text>
</comment>
<dbReference type="Gene3D" id="1.10.287.2250">
    <property type="match status" value="1"/>
</dbReference>
<dbReference type="AlphaFoldDB" id="A0A0L0BSI3"/>
<accession>A0A0L0BSI3</accession>
<dbReference type="OMA" id="DEYANRC"/>
<dbReference type="FunFam" id="1.10.287.2250:FF:000003">
    <property type="entry name" value="Cathepsin L"/>
    <property type="match status" value="1"/>
</dbReference>
<dbReference type="Proteomes" id="UP000037069">
    <property type="component" value="Unassembled WGS sequence"/>
</dbReference>
<proteinExistence type="predicted"/>
<dbReference type="Pfam" id="PF08246">
    <property type="entry name" value="Inhibitor_I29"/>
    <property type="match status" value="1"/>
</dbReference>
<dbReference type="EMBL" id="JRES01001422">
    <property type="protein sequence ID" value="KNC23040.1"/>
    <property type="molecule type" value="Genomic_DNA"/>
</dbReference>
<dbReference type="InterPro" id="IPR038765">
    <property type="entry name" value="Papain-like_cys_pep_sf"/>
</dbReference>
<name>A0A0L0BSI3_LUCCU</name>
<evidence type="ECO:0000259" key="1">
    <source>
        <dbReference type="SMART" id="SM00848"/>
    </source>
</evidence>
<gene>
    <name evidence="2" type="ORF">FF38_12163</name>
</gene>
<dbReference type="STRING" id="7375.A0A0L0BSI3"/>
<feature type="domain" description="Cathepsin propeptide inhibitor" evidence="1">
    <location>
        <begin position="9"/>
        <end position="68"/>
    </location>
</feature>
<evidence type="ECO:0000313" key="3">
    <source>
        <dbReference type="Proteomes" id="UP000037069"/>
    </source>
</evidence>
<dbReference type="InterPro" id="IPR013201">
    <property type="entry name" value="Prot_inhib_I29"/>
</dbReference>
<reference evidence="2 3" key="1">
    <citation type="journal article" date="2015" name="Nat. Commun.">
        <title>Lucilia cuprina genome unlocks parasitic fly biology to underpin future interventions.</title>
        <authorList>
            <person name="Anstead C.A."/>
            <person name="Korhonen P.K."/>
            <person name="Young N.D."/>
            <person name="Hall R.S."/>
            <person name="Jex A.R."/>
            <person name="Murali S.C."/>
            <person name="Hughes D.S."/>
            <person name="Lee S.F."/>
            <person name="Perry T."/>
            <person name="Stroehlein A.J."/>
            <person name="Ansell B.R."/>
            <person name="Breugelmans B."/>
            <person name="Hofmann A."/>
            <person name="Qu J."/>
            <person name="Dugan S."/>
            <person name="Lee S.L."/>
            <person name="Chao H."/>
            <person name="Dinh H."/>
            <person name="Han Y."/>
            <person name="Doddapaneni H.V."/>
            <person name="Worley K.C."/>
            <person name="Muzny D.M."/>
            <person name="Ioannidis P."/>
            <person name="Waterhouse R.M."/>
            <person name="Zdobnov E.M."/>
            <person name="James P.J."/>
            <person name="Bagnall N.H."/>
            <person name="Kotze A.C."/>
            <person name="Gibbs R.A."/>
            <person name="Richards S."/>
            <person name="Batterham P."/>
            <person name="Gasser R.B."/>
        </authorList>
    </citation>
    <scope>NUCLEOTIDE SEQUENCE [LARGE SCALE GENOMIC DNA]</scope>
    <source>
        <strain evidence="2 3">LS</strain>
        <tissue evidence="2">Full body</tissue>
    </source>
</reference>
<organism evidence="2 3">
    <name type="scientific">Lucilia cuprina</name>
    <name type="common">Green bottle fly</name>
    <name type="synonym">Australian sheep blowfly</name>
    <dbReference type="NCBI Taxonomy" id="7375"/>
    <lineage>
        <taxon>Eukaryota</taxon>
        <taxon>Metazoa</taxon>
        <taxon>Ecdysozoa</taxon>
        <taxon>Arthropoda</taxon>
        <taxon>Hexapoda</taxon>
        <taxon>Insecta</taxon>
        <taxon>Pterygota</taxon>
        <taxon>Neoptera</taxon>
        <taxon>Endopterygota</taxon>
        <taxon>Diptera</taxon>
        <taxon>Brachycera</taxon>
        <taxon>Muscomorpha</taxon>
        <taxon>Oestroidea</taxon>
        <taxon>Calliphoridae</taxon>
        <taxon>Luciliinae</taxon>
        <taxon>Lucilia</taxon>
    </lineage>
</organism>
<keyword evidence="3" id="KW-1185">Reference proteome</keyword>
<sequence length="85" mass="9972">MAAVTDQEWSEYKDKFNKKYADDEDKMRRDIFVKSKVKIEEHNKKYENGDVSYKMAINHLSDCTADEMAKRCGKRVVPTTSQFAE</sequence>
<protein>
    <recommendedName>
        <fullName evidence="1">Cathepsin propeptide inhibitor domain-containing protein</fullName>
    </recommendedName>
</protein>
<dbReference type="SUPFAM" id="SSF54001">
    <property type="entry name" value="Cysteine proteinases"/>
    <property type="match status" value="1"/>
</dbReference>
<evidence type="ECO:0000313" key="2">
    <source>
        <dbReference type="EMBL" id="KNC23040.1"/>
    </source>
</evidence>